<evidence type="ECO:0000256" key="1">
    <source>
        <dbReference type="SAM" id="MobiDB-lite"/>
    </source>
</evidence>
<dbReference type="AlphaFoldDB" id="A0A9P6JTQ5"/>
<organism evidence="2 3">
    <name type="scientific">Crepidotus variabilis</name>
    <dbReference type="NCBI Taxonomy" id="179855"/>
    <lineage>
        <taxon>Eukaryota</taxon>
        <taxon>Fungi</taxon>
        <taxon>Dikarya</taxon>
        <taxon>Basidiomycota</taxon>
        <taxon>Agaricomycotina</taxon>
        <taxon>Agaricomycetes</taxon>
        <taxon>Agaricomycetidae</taxon>
        <taxon>Agaricales</taxon>
        <taxon>Agaricineae</taxon>
        <taxon>Crepidotaceae</taxon>
        <taxon>Crepidotus</taxon>
    </lineage>
</organism>
<name>A0A9P6JTQ5_9AGAR</name>
<feature type="compositionally biased region" description="Polar residues" evidence="1">
    <location>
        <begin position="282"/>
        <end position="292"/>
    </location>
</feature>
<feature type="compositionally biased region" description="Basic and acidic residues" evidence="1">
    <location>
        <begin position="189"/>
        <end position="199"/>
    </location>
</feature>
<accession>A0A9P6JTQ5</accession>
<keyword evidence="3" id="KW-1185">Reference proteome</keyword>
<feature type="compositionally biased region" description="Basic and acidic residues" evidence="1">
    <location>
        <begin position="157"/>
        <end position="174"/>
    </location>
</feature>
<reference evidence="2" key="1">
    <citation type="submission" date="2020-11" db="EMBL/GenBank/DDBJ databases">
        <authorList>
            <consortium name="DOE Joint Genome Institute"/>
            <person name="Ahrendt S."/>
            <person name="Riley R."/>
            <person name="Andreopoulos W."/>
            <person name="Labutti K."/>
            <person name="Pangilinan J."/>
            <person name="Ruiz-Duenas F.J."/>
            <person name="Barrasa J.M."/>
            <person name="Sanchez-Garcia M."/>
            <person name="Camarero S."/>
            <person name="Miyauchi S."/>
            <person name="Serrano A."/>
            <person name="Linde D."/>
            <person name="Babiker R."/>
            <person name="Drula E."/>
            <person name="Ayuso-Fernandez I."/>
            <person name="Pacheco R."/>
            <person name="Padilla G."/>
            <person name="Ferreira P."/>
            <person name="Barriuso J."/>
            <person name="Kellner H."/>
            <person name="Castanera R."/>
            <person name="Alfaro M."/>
            <person name="Ramirez L."/>
            <person name="Pisabarro A.G."/>
            <person name="Kuo A."/>
            <person name="Tritt A."/>
            <person name="Lipzen A."/>
            <person name="He G."/>
            <person name="Yan M."/>
            <person name="Ng V."/>
            <person name="Cullen D."/>
            <person name="Martin F."/>
            <person name="Rosso M.-N."/>
            <person name="Henrissat B."/>
            <person name="Hibbett D."/>
            <person name="Martinez A.T."/>
            <person name="Grigoriev I.V."/>
        </authorList>
    </citation>
    <scope>NUCLEOTIDE SEQUENCE</scope>
    <source>
        <strain evidence="2">CBS 506.95</strain>
    </source>
</reference>
<feature type="region of interest" description="Disordered" evidence="1">
    <location>
        <begin position="89"/>
        <end position="208"/>
    </location>
</feature>
<dbReference type="OrthoDB" id="2984747at2759"/>
<feature type="region of interest" description="Disordered" evidence="1">
    <location>
        <begin position="272"/>
        <end position="301"/>
    </location>
</feature>
<protein>
    <submittedName>
        <fullName evidence="2">Uncharacterized protein</fullName>
    </submittedName>
</protein>
<sequence>MFEERCLVCGNHLLDDGRAYCSDICENNDMSSPCTSSSSSALASPQLSYAVGGEVPALVPSVLGLALGKGLTGKHPYYASSSSASSTSWSAITDDEDAEPHSDTLETPFDAHFTSHGNLSALSYARRPSGTNTRFTVPQVKQRSQSPIRPHGFPRSAPDHNRFTLGRQELHSDETLSSSDTLDSDEREYDIHSEKDKRSSTSKVKRSRNRASLPACFSLLQMASPSNSHKSSPISSSSGITIAACSSPPTPKLLHKATPSAVSTLSCFPRQSREAEQPLHSRGSSEFSSPRTKITRACSHKDDENSTLVYVRPRGRPSTRRNSSPLPKMVAEVGDAGADVRRIPIHSDQSETRSRALTRGRMRVEDLDGIGSSAIAPGYGNGRSGLVNRERFQNQRIHL</sequence>
<feature type="compositionally biased region" description="Polar residues" evidence="1">
    <location>
        <begin position="129"/>
        <end position="147"/>
    </location>
</feature>
<proteinExistence type="predicted"/>
<gene>
    <name evidence="2" type="ORF">CPB83DRAFT_661080</name>
</gene>
<dbReference type="Proteomes" id="UP000807306">
    <property type="component" value="Unassembled WGS sequence"/>
</dbReference>
<comment type="caution">
    <text evidence="2">The sequence shown here is derived from an EMBL/GenBank/DDBJ whole genome shotgun (WGS) entry which is preliminary data.</text>
</comment>
<evidence type="ECO:0000313" key="2">
    <source>
        <dbReference type="EMBL" id="KAF9532158.1"/>
    </source>
</evidence>
<evidence type="ECO:0000313" key="3">
    <source>
        <dbReference type="Proteomes" id="UP000807306"/>
    </source>
</evidence>
<dbReference type="EMBL" id="MU157832">
    <property type="protein sequence ID" value="KAF9532158.1"/>
    <property type="molecule type" value="Genomic_DNA"/>
</dbReference>